<feature type="region of interest" description="Disordered" evidence="1">
    <location>
        <begin position="1"/>
        <end position="108"/>
    </location>
</feature>
<protein>
    <submittedName>
        <fullName evidence="2">Uncharacterized protein</fullName>
    </submittedName>
</protein>
<dbReference type="EMBL" id="VIIS01001549">
    <property type="protein sequence ID" value="KAF0296574.1"/>
    <property type="molecule type" value="Genomic_DNA"/>
</dbReference>
<feature type="compositionally biased region" description="Low complexity" evidence="1">
    <location>
        <begin position="18"/>
        <end position="28"/>
    </location>
</feature>
<reference evidence="2 3" key="1">
    <citation type="submission" date="2019-07" db="EMBL/GenBank/DDBJ databases">
        <title>Draft genome assembly of a fouling barnacle, Amphibalanus amphitrite (Darwin, 1854): The first reference genome for Thecostraca.</title>
        <authorList>
            <person name="Kim W."/>
        </authorList>
    </citation>
    <scope>NUCLEOTIDE SEQUENCE [LARGE SCALE GENOMIC DNA]</scope>
    <source>
        <strain evidence="2">SNU_AA5</strain>
        <tissue evidence="2">Soma without cirri and trophi</tissue>
    </source>
</reference>
<dbReference type="AlphaFoldDB" id="A0A6A4VYB4"/>
<dbReference type="Proteomes" id="UP000440578">
    <property type="component" value="Unassembled WGS sequence"/>
</dbReference>
<feature type="compositionally biased region" description="Pro residues" evidence="1">
    <location>
        <begin position="37"/>
        <end position="49"/>
    </location>
</feature>
<evidence type="ECO:0000313" key="2">
    <source>
        <dbReference type="EMBL" id="KAF0296574.1"/>
    </source>
</evidence>
<evidence type="ECO:0000313" key="3">
    <source>
        <dbReference type="Proteomes" id="UP000440578"/>
    </source>
</evidence>
<organism evidence="2 3">
    <name type="scientific">Amphibalanus amphitrite</name>
    <name type="common">Striped barnacle</name>
    <name type="synonym">Balanus amphitrite</name>
    <dbReference type="NCBI Taxonomy" id="1232801"/>
    <lineage>
        <taxon>Eukaryota</taxon>
        <taxon>Metazoa</taxon>
        <taxon>Ecdysozoa</taxon>
        <taxon>Arthropoda</taxon>
        <taxon>Crustacea</taxon>
        <taxon>Multicrustacea</taxon>
        <taxon>Cirripedia</taxon>
        <taxon>Thoracica</taxon>
        <taxon>Thoracicalcarea</taxon>
        <taxon>Balanomorpha</taxon>
        <taxon>Balanoidea</taxon>
        <taxon>Balanidae</taxon>
        <taxon>Amphibalaninae</taxon>
        <taxon>Amphibalanus</taxon>
    </lineage>
</organism>
<feature type="compositionally biased region" description="Pro residues" evidence="1">
    <location>
        <begin position="83"/>
        <end position="103"/>
    </location>
</feature>
<keyword evidence="3" id="KW-1185">Reference proteome</keyword>
<dbReference type="OrthoDB" id="10013020at2759"/>
<accession>A0A6A4VYB4</accession>
<evidence type="ECO:0000256" key="1">
    <source>
        <dbReference type="SAM" id="MobiDB-lite"/>
    </source>
</evidence>
<sequence length="116" mass="12398">MRAARLLQPVLGRPPLPRLTRAAPAAAETGRRSPGEEPAPVPPPLPPRPSWARQPSRESDGPPQLPPRPPGLTAHGPPARWAGPPPQRLVLAPPQPLPRTKPPVPDDDAAFVIHFV</sequence>
<name>A0A6A4VYB4_AMPAM</name>
<comment type="caution">
    <text evidence="2">The sequence shown here is derived from an EMBL/GenBank/DDBJ whole genome shotgun (WGS) entry which is preliminary data.</text>
</comment>
<feature type="compositionally biased region" description="Low complexity" evidence="1">
    <location>
        <begin position="1"/>
        <end position="11"/>
    </location>
</feature>
<proteinExistence type="predicted"/>
<gene>
    <name evidence="2" type="ORF">FJT64_005992</name>
</gene>